<keyword evidence="4" id="KW-1185">Reference proteome</keyword>
<protein>
    <submittedName>
        <fullName evidence="3">Uncharacterized protein</fullName>
    </submittedName>
</protein>
<organism evidence="3 4">
    <name type="scientific">Desulfomonile tiedjei (strain ATCC 49306 / DSM 6799 / DCB-1)</name>
    <dbReference type="NCBI Taxonomy" id="706587"/>
    <lineage>
        <taxon>Bacteria</taxon>
        <taxon>Pseudomonadati</taxon>
        <taxon>Thermodesulfobacteriota</taxon>
        <taxon>Desulfomonilia</taxon>
        <taxon>Desulfomonilales</taxon>
        <taxon>Desulfomonilaceae</taxon>
        <taxon>Desulfomonile</taxon>
    </lineage>
</organism>
<dbReference type="KEGG" id="dti:Desti_4393"/>
<dbReference type="OrthoDB" id="5414714at2"/>
<dbReference type="EMBL" id="CP003360">
    <property type="protein sequence ID" value="AFM27025.1"/>
    <property type="molecule type" value="Genomic_DNA"/>
</dbReference>
<evidence type="ECO:0000313" key="3">
    <source>
        <dbReference type="EMBL" id="AFM28153.1"/>
    </source>
</evidence>
<dbReference type="Proteomes" id="UP000006055">
    <property type="component" value="Chromosome"/>
</dbReference>
<feature type="signal peptide" evidence="1">
    <location>
        <begin position="1"/>
        <end position="23"/>
    </location>
</feature>
<evidence type="ECO:0000256" key="1">
    <source>
        <dbReference type="SAM" id="SignalP"/>
    </source>
</evidence>
<name>I4CF12_DESTA</name>
<sequence length="589" mass="64159">MRKFLAILFVGLLIMAVTAPAIAWEFSMKGEYEFRFRYLGRTGQHDLFGYDTNPAIGGGEVGFAGPNIYGYPAATAHTLPAPTAGGTAGNLYPMIITQGGLSQFGSDAIYNDSRLTLFPEIKVNPAIRVHGVMTIGGYRNKYAEPAVGVPGTSSAGIGVPPFERYYMHQTTDNAYDTASLISVEQFRATIQFPWCVLSIGVKDFPFGIGISTANSTRSEGTLLVVPYGPFRFMVGVWLARNALNANWGTAPDSDLKPYYFEGYLFTYQSGNFEAGGGPILQNLHAKNFYDGSKALGRGGYDQRLANWTAYAKYNNGRFFFNAEYDWTTISVNTAAVNANYTGTAAQNNALSPKHSEYYHWLVELGAMAGPAKATLMAATASGPVLNNPNPTKSYGSWPINYQAVEPYEWLMFTTYGGGNDAFTGLLVPNDGHGMMADAFCYAGRLDYAIAANLNLWGTYMWAHRLEKQGYLFGGKNSNGTPATNGDANIAAFAANAGRAASTMQVGGVTSTTYGYVSDGYLGWEANLGVDWKLLENLNMYFRYAYWQPGDWFKEAYQTRGIRGGAVSVNNPMDSRDAINAFHGSLQINF</sequence>
<dbReference type="HOGENOM" id="CLU_467509_0_0_7"/>
<dbReference type="AlphaFoldDB" id="I4CF12"/>
<dbReference type="KEGG" id="dti:Desti_5572"/>
<accession>I4CF12</accession>
<reference evidence="3" key="1">
    <citation type="submission" date="2012-06" db="EMBL/GenBank/DDBJ databases">
        <title>Complete sequence of chromosome of Desulfomonile tiedjei DSM 6799.</title>
        <authorList>
            <consortium name="US DOE Joint Genome Institute (JGI-PGF)"/>
            <person name="Lucas S."/>
            <person name="Copeland A."/>
            <person name="Lapidus A."/>
            <person name="Glavina del Rio T."/>
            <person name="Dalin E."/>
            <person name="Tice H."/>
            <person name="Bruce D."/>
            <person name="Goodwin L."/>
            <person name="Pitluck S."/>
            <person name="Peters L."/>
            <person name="Ovchinnikova G."/>
            <person name="Zeytun A."/>
            <person name="Lu M."/>
            <person name="Kyrpides N."/>
            <person name="Mavromatis K."/>
            <person name="Ivanova N."/>
            <person name="Brettin T."/>
            <person name="Detter J.C."/>
            <person name="Han C."/>
            <person name="Larimer F."/>
            <person name="Land M."/>
            <person name="Hauser L."/>
            <person name="Markowitz V."/>
            <person name="Cheng J.-F."/>
            <person name="Hugenholtz P."/>
            <person name="Woyke T."/>
            <person name="Wu D."/>
            <person name="Spring S."/>
            <person name="Schroeder M."/>
            <person name="Brambilla E."/>
            <person name="Klenk H.-P."/>
            <person name="Eisen J.A."/>
        </authorList>
    </citation>
    <scope>NUCLEOTIDE SEQUENCE</scope>
    <source>
        <strain evidence="3">DSM 6799</strain>
    </source>
</reference>
<proteinExistence type="predicted"/>
<evidence type="ECO:0000313" key="2">
    <source>
        <dbReference type="EMBL" id="AFM27025.1"/>
    </source>
</evidence>
<feature type="chain" id="PRO_5007673981" evidence="1">
    <location>
        <begin position="24"/>
        <end position="589"/>
    </location>
</feature>
<reference evidence="4" key="2">
    <citation type="submission" date="2012-06" db="EMBL/GenBank/DDBJ databases">
        <title>Complete sequence of chromosome of Desulfomonile tiedjei DSM 6799.</title>
        <authorList>
            <person name="Lucas S."/>
            <person name="Copeland A."/>
            <person name="Lapidus A."/>
            <person name="Glavina del Rio T."/>
            <person name="Dalin E."/>
            <person name="Tice H."/>
            <person name="Bruce D."/>
            <person name="Goodwin L."/>
            <person name="Pitluck S."/>
            <person name="Peters L."/>
            <person name="Ovchinnikova G."/>
            <person name="Zeytun A."/>
            <person name="Lu M."/>
            <person name="Kyrpides N."/>
            <person name="Mavromatis K."/>
            <person name="Ivanova N."/>
            <person name="Brettin T."/>
            <person name="Detter J.C."/>
            <person name="Han C."/>
            <person name="Larimer F."/>
            <person name="Land M."/>
            <person name="Hauser L."/>
            <person name="Markowitz V."/>
            <person name="Cheng J.-F."/>
            <person name="Hugenholtz P."/>
            <person name="Woyke T."/>
            <person name="Wu D."/>
            <person name="Spring S."/>
            <person name="Schroeder M."/>
            <person name="Brambilla E."/>
            <person name="Klenk H.-P."/>
            <person name="Eisen J.A."/>
        </authorList>
    </citation>
    <scope>NUCLEOTIDE SEQUENCE [LARGE SCALE GENOMIC DNA]</scope>
    <source>
        <strain evidence="4">ATCC 49306 / DSM 6799 / DCB-1</strain>
    </source>
</reference>
<keyword evidence="1" id="KW-0732">Signal</keyword>
<dbReference type="EMBL" id="CP003360">
    <property type="protein sequence ID" value="AFM28153.1"/>
    <property type="molecule type" value="Genomic_DNA"/>
</dbReference>
<evidence type="ECO:0000313" key="4">
    <source>
        <dbReference type="Proteomes" id="UP000006055"/>
    </source>
</evidence>
<gene>
    <name evidence="2" type="ordered locus">Desti_4393</name>
    <name evidence="3" type="ordered locus">Desti_5572</name>
</gene>
<dbReference type="RefSeq" id="WP_014812143.1">
    <property type="nucleotide sequence ID" value="NC_018025.1"/>
</dbReference>